<dbReference type="Proteomes" id="UP000265520">
    <property type="component" value="Unassembled WGS sequence"/>
</dbReference>
<keyword evidence="2" id="KW-1185">Reference proteome</keyword>
<evidence type="ECO:0000313" key="2">
    <source>
        <dbReference type="Proteomes" id="UP000265520"/>
    </source>
</evidence>
<dbReference type="AlphaFoldDB" id="A0A392TV68"/>
<protein>
    <submittedName>
        <fullName evidence="1">Uncharacterized protein</fullName>
    </submittedName>
</protein>
<sequence>VAGLVGVELSAVAIPASFPYDASQLAPVALDIVDASLAVVATPLTVVATSEPTYYLQGPSQVLLPLQHTSLASRIFFELQTLYFN</sequence>
<reference evidence="1 2" key="1">
    <citation type="journal article" date="2018" name="Front. Plant Sci.">
        <title>Red Clover (Trifolium pratense) and Zigzag Clover (T. medium) - A Picture of Genomic Similarities and Differences.</title>
        <authorList>
            <person name="Dluhosova J."/>
            <person name="Istvanek J."/>
            <person name="Nedelnik J."/>
            <person name="Repkova J."/>
        </authorList>
    </citation>
    <scope>NUCLEOTIDE SEQUENCE [LARGE SCALE GENOMIC DNA]</scope>
    <source>
        <strain evidence="2">cv. 10/8</strain>
        <tissue evidence="1">Leaf</tissue>
    </source>
</reference>
<comment type="caution">
    <text evidence="1">The sequence shown here is derived from an EMBL/GenBank/DDBJ whole genome shotgun (WGS) entry which is preliminary data.</text>
</comment>
<evidence type="ECO:0000313" key="1">
    <source>
        <dbReference type="EMBL" id="MCI64180.1"/>
    </source>
</evidence>
<dbReference type="EMBL" id="LXQA010650658">
    <property type="protein sequence ID" value="MCI64180.1"/>
    <property type="molecule type" value="Genomic_DNA"/>
</dbReference>
<organism evidence="1 2">
    <name type="scientific">Trifolium medium</name>
    <dbReference type="NCBI Taxonomy" id="97028"/>
    <lineage>
        <taxon>Eukaryota</taxon>
        <taxon>Viridiplantae</taxon>
        <taxon>Streptophyta</taxon>
        <taxon>Embryophyta</taxon>
        <taxon>Tracheophyta</taxon>
        <taxon>Spermatophyta</taxon>
        <taxon>Magnoliopsida</taxon>
        <taxon>eudicotyledons</taxon>
        <taxon>Gunneridae</taxon>
        <taxon>Pentapetalae</taxon>
        <taxon>rosids</taxon>
        <taxon>fabids</taxon>
        <taxon>Fabales</taxon>
        <taxon>Fabaceae</taxon>
        <taxon>Papilionoideae</taxon>
        <taxon>50 kb inversion clade</taxon>
        <taxon>NPAAA clade</taxon>
        <taxon>Hologalegina</taxon>
        <taxon>IRL clade</taxon>
        <taxon>Trifolieae</taxon>
        <taxon>Trifolium</taxon>
    </lineage>
</organism>
<feature type="non-terminal residue" evidence="1">
    <location>
        <position position="85"/>
    </location>
</feature>
<proteinExistence type="predicted"/>
<name>A0A392TV68_9FABA</name>
<accession>A0A392TV68</accession>
<feature type="non-terminal residue" evidence="1">
    <location>
        <position position="1"/>
    </location>
</feature>